<geneLocation type="plasmid" evidence="3 4">
    <name>3</name>
</geneLocation>
<keyword evidence="2" id="KW-1133">Transmembrane helix</keyword>
<keyword evidence="2" id="KW-0812">Transmembrane</keyword>
<evidence type="ECO:0000256" key="2">
    <source>
        <dbReference type="SAM" id="Phobius"/>
    </source>
</evidence>
<gene>
    <name evidence="3" type="ORF">MTUNDRAET4_0092</name>
</gene>
<feature type="transmembrane region" description="Helical" evidence="2">
    <location>
        <begin position="77"/>
        <end position="98"/>
    </location>
</feature>
<dbReference type="KEGG" id="mtun:MTUNDRAET4_0092.2"/>
<keyword evidence="3" id="KW-0614">Plasmid</keyword>
<reference evidence="3 4" key="1">
    <citation type="submission" date="2019-03" db="EMBL/GenBank/DDBJ databases">
        <authorList>
            <person name="Kox A.R. M."/>
        </authorList>
    </citation>
    <scope>NUCLEOTIDE SEQUENCE [LARGE SCALE GENOMIC DNA]</scope>
    <source>
        <strain evidence="3">MTUNDRAET4 annotated genome</strain>
        <plasmid evidence="4">3</plasmid>
    </source>
</reference>
<sequence length="280" mass="28978">MPADGAAIKYEAKIFRFSSKREFAFASGFARFEAFFEGGDVLRNIFGARARQREGSETGGSAGSAEVLRKRDRRRRVAWATSSIVLGLSWWPGLSVSFAGNPQAVMPSGLPVQVKPTFQEPYGPSFSFPQGGTTDTGAVTGATDTSSTTGGYSGTGSGVAGATVATDYSSMLGQSVGSGQCVALVQATSDVGLTSTWSPGSVVEGNSNLAPGTVIATFGADGTYTNTVGQSHAAIYLGQDSTGIFVEDQWAGSPAGTRHINWTTSNSCEQGSAFYVVTHA</sequence>
<dbReference type="Proteomes" id="UP000294360">
    <property type="component" value="Plasmid 3"/>
</dbReference>
<name>A0A4U8Z7I4_METTU</name>
<evidence type="ECO:0000313" key="4">
    <source>
        <dbReference type="Proteomes" id="UP000294360"/>
    </source>
</evidence>
<accession>A0A4U8Z7I4</accession>
<evidence type="ECO:0000256" key="1">
    <source>
        <dbReference type="SAM" id="MobiDB-lite"/>
    </source>
</evidence>
<feature type="region of interest" description="Disordered" evidence="1">
    <location>
        <begin position="127"/>
        <end position="149"/>
    </location>
</feature>
<organism evidence="3 4">
    <name type="scientific">Methylocella tundrae</name>
    <dbReference type="NCBI Taxonomy" id="227605"/>
    <lineage>
        <taxon>Bacteria</taxon>
        <taxon>Pseudomonadati</taxon>
        <taxon>Pseudomonadota</taxon>
        <taxon>Alphaproteobacteria</taxon>
        <taxon>Hyphomicrobiales</taxon>
        <taxon>Beijerinckiaceae</taxon>
        <taxon>Methylocella</taxon>
    </lineage>
</organism>
<dbReference type="InterPro" id="IPR047746">
    <property type="entry name" value="Dae2/Tae2-like"/>
</dbReference>
<dbReference type="AlphaFoldDB" id="A0A4U8Z7I4"/>
<dbReference type="NCBIfam" id="NF033857">
    <property type="entry name" value="BPSL0067_fam"/>
    <property type="match status" value="1"/>
</dbReference>
<protein>
    <submittedName>
        <fullName evidence="3">Uncharacterized protein</fullName>
    </submittedName>
</protein>
<proteinExistence type="predicted"/>
<dbReference type="EMBL" id="LR536452">
    <property type="protein sequence ID" value="VFU17538.1"/>
    <property type="molecule type" value="Genomic_DNA"/>
</dbReference>
<keyword evidence="2" id="KW-0472">Membrane</keyword>
<feature type="compositionally biased region" description="Low complexity" evidence="1">
    <location>
        <begin position="131"/>
        <end position="149"/>
    </location>
</feature>
<evidence type="ECO:0000313" key="3">
    <source>
        <dbReference type="EMBL" id="VFU17538.1"/>
    </source>
</evidence>